<dbReference type="AlphaFoldDB" id="A0A1G5JE42"/>
<evidence type="ECO:0000313" key="3">
    <source>
        <dbReference type="Proteomes" id="UP000198636"/>
    </source>
</evidence>
<keyword evidence="3" id="KW-1185">Reference proteome</keyword>
<accession>A0A1G5JE42</accession>
<proteinExistence type="predicted"/>
<dbReference type="EMBL" id="FMUS01000019">
    <property type="protein sequence ID" value="SCY86605.1"/>
    <property type="molecule type" value="Genomic_DNA"/>
</dbReference>
<reference evidence="2 3" key="1">
    <citation type="submission" date="2016-10" db="EMBL/GenBank/DDBJ databases">
        <authorList>
            <person name="de Groot N.N."/>
        </authorList>
    </citation>
    <scope>NUCLEOTIDE SEQUENCE [LARGE SCALE GENOMIC DNA]</scope>
    <source>
        <strain evidence="2 3">DSM 18978</strain>
    </source>
</reference>
<feature type="transmembrane region" description="Helical" evidence="1">
    <location>
        <begin position="12"/>
        <end position="36"/>
    </location>
</feature>
<keyword evidence="1" id="KW-0812">Transmembrane</keyword>
<evidence type="ECO:0000313" key="2">
    <source>
        <dbReference type="EMBL" id="SCY86605.1"/>
    </source>
</evidence>
<protein>
    <recommendedName>
        <fullName evidence="4">DUF304 domain-containing protein</fullName>
    </recommendedName>
</protein>
<sequence>MDEKIICIQSSFKGIIGSLLFLLFKLLITIITYSFFIRIKNNIFHRYNMGFRDSLVSPLATKLSLTDFALLNLSYIAIALLIAFLGVLLYEILSLLMESHNRTTFDCINNKIIINKSISLVTRIDEVNLFYKVILVRVSQNYLQKLLNTGNLYVELLSLSEIDFHITVVEIKYIESPFEVKKQLI</sequence>
<dbReference type="RefSeq" id="WP_091544602.1">
    <property type="nucleotide sequence ID" value="NZ_FMUS01000019.1"/>
</dbReference>
<dbReference type="Proteomes" id="UP000198636">
    <property type="component" value="Unassembled WGS sequence"/>
</dbReference>
<evidence type="ECO:0008006" key="4">
    <source>
        <dbReference type="Google" id="ProtNLM"/>
    </source>
</evidence>
<organism evidence="2 3">
    <name type="scientific">Alkaliphilus peptidifermentans DSM 18978</name>
    <dbReference type="NCBI Taxonomy" id="1120976"/>
    <lineage>
        <taxon>Bacteria</taxon>
        <taxon>Bacillati</taxon>
        <taxon>Bacillota</taxon>
        <taxon>Clostridia</taxon>
        <taxon>Peptostreptococcales</taxon>
        <taxon>Natronincolaceae</taxon>
        <taxon>Alkaliphilus</taxon>
    </lineage>
</organism>
<keyword evidence="1" id="KW-1133">Transmembrane helix</keyword>
<gene>
    <name evidence="2" type="ORF">SAMN03080606_02795</name>
</gene>
<keyword evidence="1" id="KW-0472">Membrane</keyword>
<name>A0A1G5JE42_9FIRM</name>
<evidence type="ECO:0000256" key="1">
    <source>
        <dbReference type="SAM" id="Phobius"/>
    </source>
</evidence>
<feature type="transmembrane region" description="Helical" evidence="1">
    <location>
        <begin position="73"/>
        <end position="93"/>
    </location>
</feature>
<dbReference type="OrthoDB" id="1909697at2"/>